<dbReference type="Proteomes" id="UP000705379">
    <property type="component" value="Unassembled WGS sequence"/>
</dbReference>
<dbReference type="EMBL" id="QTKU01000001">
    <property type="protein sequence ID" value="MBS8259739.1"/>
    <property type="molecule type" value="Genomic_DNA"/>
</dbReference>
<dbReference type="AlphaFoldDB" id="A0A944CB53"/>
<reference evidence="2" key="2">
    <citation type="journal article" date="2021" name="Microorganisms">
        <title>Bacterial Dimethylsulfoniopropionate Biosynthesis in the East China Sea.</title>
        <authorList>
            <person name="Liu J."/>
            <person name="Zhang Y."/>
            <person name="Liu J."/>
            <person name="Zhong H."/>
            <person name="Williams B.T."/>
            <person name="Zheng Y."/>
            <person name="Curson A.R.J."/>
            <person name="Sun C."/>
            <person name="Sun H."/>
            <person name="Song D."/>
            <person name="Wagner Mackenzie B."/>
            <person name="Bermejo Martinez A."/>
            <person name="Todd J.D."/>
            <person name="Zhang X.H."/>
        </authorList>
    </citation>
    <scope>NUCLEOTIDE SEQUENCE</scope>
    <source>
        <strain evidence="2">AESS21</strain>
    </source>
</reference>
<organism evidence="2 3">
    <name type="scientific">Roseibium polysiphoniae</name>
    <dbReference type="NCBI Taxonomy" id="2571221"/>
    <lineage>
        <taxon>Bacteria</taxon>
        <taxon>Pseudomonadati</taxon>
        <taxon>Pseudomonadota</taxon>
        <taxon>Alphaproteobacteria</taxon>
        <taxon>Hyphomicrobiales</taxon>
        <taxon>Stappiaceae</taxon>
        <taxon>Roseibium</taxon>
    </lineage>
</organism>
<sequence length="219" mass="23947">MDADLAEETVVSKSEFARRINVSAARVSQYISENKISPAAMVGTGRAAKIRLEVACRDLNHVLDISQRIGNGLETQLDLPAKPSAGQESQPGTARHAQQSALPDANSPEAQIKQERLRSLQFQNRKAASEEEAAKGRFMLTSDARNQMTAITAGMLQGFEGSLADFAAALSAKFKIPHRDVLHLLKSEFRKARSKHAEQARKRASDRPDTVETIIEVDA</sequence>
<reference evidence="2" key="1">
    <citation type="submission" date="2018-08" db="EMBL/GenBank/DDBJ databases">
        <authorList>
            <person name="Jin W."/>
            <person name="Wang H."/>
            <person name="Yang Y."/>
            <person name="Li M."/>
            <person name="Liu J."/>
        </authorList>
    </citation>
    <scope>NUCLEOTIDE SEQUENCE</scope>
    <source>
        <strain evidence="2">AESS21</strain>
    </source>
</reference>
<evidence type="ECO:0000256" key="1">
    <source>
        <dbReference type="SAM" id="MobiDB-lite"/>
    </source>
</evidence>
<comment type="caution">
    <text evidence="2">The sequence shown here is derived from an EMBL/GenBank/DDBJ whole genome shotgun (WGS) entry which is preliminary data.</text>
</comment>
<feature type="region of interest" description="Disordered" evidence="1">
    <location>
        <begin position="77"/>
        <end position="110"/>
    </location>
</feature>
<proteinExistence type="predicted"/>
<evidence type="ECO:0000313" key="3">
    <source>
        <dbReference type="Proteomes" id="UP000705379"/>
    </source>
</evidence>
<gene>
    <name evidence="2" type="ORF">DYI23_05860</name>
</gene>
<accession>A0A944CB53</accession>
<evidence type="ECO:0000313" key="2">
    <source>
        <dbReference type="EMBL" id="MBS8259739.1"/>
    </source>
</evidence>
<dbReference type="RefSeq" id="WP_213215309.1">
    <property type="nucleotide sequence ID" value="NZ_QTKU01000001.1"/>
</dbReference>
<name>A0A944CB53_9HYPH</name>
<feature type="compositionally biased region" description="Polar residues" evidence="1">
    <location>
        <begin position="86"/>
        <end position="101"/>
    </location>
</feature>
<protein>
    <submittedName>
        <fullName evidence="2">Uncharacterized protein</fullName>
    </submittedName>
</protein>